<dbReference type="Proteomes" id="UP000029567">
    <property type="component" value="Unassembled WGS sequence"/>
</dbReference>
<dbReference type="RefSeq" id="WP_052088199.1">
    <property type="nucleotide sequence ID" value="NZ_AWTN01000089.1"/>
</dbReference>
<comment type="caution">
    <text evidence="2">The sequence shown here is derived from an EMBL/GenBank/DDBJ whole genome shotgun (WGS) entry which is preliminary data.</text>
</comment>
<reference evidence="2 3" key="1">
    <citation type="submission" date="2013-09" db="EMBL/GenBank/DDBJ databases">
        <title>High correlation between genotypes and phenotypes of environmental bacteria Comamonas testosteroni strains.</title>
        <authorList>
            <person name="Liu L."/>
            <person name="Zhu W."/>
            <person name="Xia X."/>
            <person name="Xu B."/>
            <person name="Luo M."/>
            <person name="Wang G."/>
        </authorList>
    </citation>
    <scope>NUCLEOTIDE SEQUENCE [LARGE SCALE GENOMIC DNA]</scope>
    <source>
        <strain evidence="2 3">JL14</strain>
    </source>
</reference>
<dbReference type="InterPro" id="IPR037883">
    <property type="entry name" value="Knr4/Smi1-like_sf"/>
</dbReference>
<dbReference type="InterPro" id="IPR018958">
    <property type="entry name" value="Knr4/Smi1-like_dom"/>
</dbReference>
<dbReference type="EMBL" id="AWTN01000089">
    <property type="protein sequence ID" value="KGG92236.1"/>
    <property type="molecule type" value="Genomic_DNA"/>
</dbReference>
<evidence type="ECO:0000259" key="1">
    <source>
        <dbReference type="Pfam" id="PF09346"/>
    </source>
</evidence>
<protein>
    <recommendedName>
        <fullName evidence="1">Knr4/Smi1-like domain-containing protein</fullName>
    </recommendedName>
</protein>
<accession>A0A0E3BEI0</accession>
<dbReference type="SUPFAM" id="SSF160631">
    <property type="entry name" value="SMI1/KNR4-like"/>
    <property type="match status" value="1"/>
</dbReference>
<feature type="domain" description="Knr4/Smi1-like" evidence="1">
    <location>
        <begin position="26"/>
        <end position="167"/>
    </location>
</feature>
<dbReference type="Pfam" id="PF09346">
    <property type="entry name" value="SMI1_KNR4"/>
    <property type="match status" value="1"/>
</dbReference>
<gene>
    <name evidence="2" type="ORF">P245_12595</name>
</gene>
<sequence>MTPDQYLAHLHAVYAAFQLRFHPLPPASEQDLAALAAALGPLDTDLAAFWRLTAGSSTDSTQPLFQRPGFVDALDLLTPPQAMAQALRMEKRAQRMWDLAGPASQDPRLSGRWWHAGWQPFASFYGDIVLMADHHPGPEGQRGQIIAYVHDPDQIYWIAPSFSAYLQASADSIDDDREEFLNGPLDEQE</sequence>
<organism evidence="2 3">
    <name type="scientific">Comamonas thiooxydans</name>
    <dbReference type="NCBI Taxonomy" id="363952"/>
    <lineage>
        <taxon>Bacteria</taxon>
        <taxon>Pseudomonadati</taxon>
        <taxon>Pseudomonadota</taxon>
        <taxon>Betaproteobacteria</taxon>
        <taxon>Burkholderiales</taxon>
        <taxon>Comamonadaceae</taxon>
        <taxon>Comamonas</taxon>
    </lineage>
</organism>
<proteinExistence type="predicted"/>
<evidence type="ECO:0000313" key="3">
    <source>
        <dbReference type="Proteomes" id="UP000029567"/>
    </source>
</evidence>
<dbReference type="AlphaFoldDB" id="A0A0E3BEI0"/>
<evidence type="ECO:0000313" key="2">
    <source>
        <dbReference type="EMBL" id="KGG92236.1"/>
    </source>
</evidence>
<name>A0A0E3BEI0_9BURK</name>